<feature type="domain" description="Beta-lactamase-related" evidence="1">
    <location>
        <begin position="21"/>
        <end position="339"/>
    </location>
</feature>
<proteinExistence type="predicted"/>
<sequence length="464" mass="49143">MVWPMSKLSEIHDWLQVRLPELLAEHRVPGAAIAVYAGGEVVDHAAGVLNNATGVTATPDSLFQIGSVTKVWTATLVLQLADEGVLDLDAPVRRYLPEFALADGAAAAVATVRQLLCHTAGFEGDIFTDTGPGDDCVEKYVATLGGTSQLFPPGELFSYNNAGYCVLGRIVEVLRGKPYDACLREFLFAPLGLSHAATGPYEAILHRAAVGHLQPDPDADPVPAPIWALVRSNAPAGAMLAMRPRDLLAFVRMHLDGGRAADGTAVLSPASVAAMRERQVTVPVSGLMGDAWGLGWELFDWPGGEVFGHDGGTIGQSAFLRVAPEQGVAVALNVNGGNPFALYTAIFPHLLRELAGIEMPALPVPPADPQPVDAARYLGTYESEVGALVVTQDGDGRIWLEQTPRGILAELGGKAERSELVHLHGDVFLPAEPTHGVHLPQAFVGDDGGRARYVHSGRATRRTA</sequence>
<comment type="caution">
    <text evidence="2">The sequence shown here is derived from an EMBL/GenBank/DDBJ whole genome shotgun (WGS) entry which is preliminary data.</text>
</comment>
<keyword evidence="3" id="KW-1185">Reference proteome</keyword>
<dbReference type="InterPro" id="IPR001466">
    <property type="entry name" value="Beta-lactam-related"/>
</dbReference>
<accession>A0A8J3LAD1</accession>
<dbReference type="InterPro" id="IPR012338">
    <property type="entry name" value="Beta-lactam/transpept-like"/>
</dbReference>
<dbReference type="PANTHER" id="PTHR43283:SF3">
    <property type="entry name" value="BETA-LACTAMASE FAMILY PROTEIN (AFU_ORTHOLOGUE AFUA_5G07500)"/>
    <property type="match status" value="1"/>
</dbReference>
<gene>
    <name evidence="2" type="primary">ampC</name>
    <name evidence="2" type="ORF">Cco03nite_81210</name>
</gene>
<reference evidence="2 3" key="1">
    <citation type="submission" date="2021-01" db="EMBL/GenBank/DDBJ databases">
        <title>Whole genome shotgun sequence of Catellatospora coxensis NBRC 107359.</title>
        <authorList>
            <person name="Komaki H."/>
            <person name="Tamura T."/>
        </authorList>
    </citation>
    <scope>NUCLEOTIDE SEQUENCE [LARGE SCALE GENOMIC DNA]</scope>
    <source>
        <strain evidence="2 3">NBRC 107359</strain>
    </source>
</reference>
<name>A0A8J3LAD1_9ACTN</name>
<dbReference type="Gene3D" id="3.40.710.10">
    <property type="entry name" value="DD-peptidase/beta-lactamase superfamily"/>
    <property type="match status" value="1"/>
</dbReference>
<dbReference type="PANTHER" id="PTHR43283">
    <property type="entry name" value="BETA-LACTAMASE-RELATED"/>
    <property type="match status" value="1"/>
</dbReference>
<dbReference type="GO" id="GO:0016787">
    <property type="term" value="F:hydrolase activity"/>
    <property type="evidence" value="ECO:0007669"/>
    <property type="project" value="UniProtKB-KW"/>
</dbReference>
<dbReference type="AlphaFoldDB" id="A0A8J3LAD1"/>
<dbReference type="SUPFAM" id="SSF56601">
    <property type="entry name" value="beta-lactamase/transpeptidase-like"/>
    <property type="match status" value="1"/>
</dbReference>
<dbReference type="Proteomes" id="UP000630887">
    <property type="component" value="Unassembled WGS sequence"/>
</dbReference>
<dbReference type="Pfam" id="PF00144">
    <property type="entry name" value="Beta-lactamase"/>
    <property type="match status" value="1"/>
</dbReference>
<evidence type="ECO:0000259" key="1">
    <source>
        <dbReference type="Pfam" id="PF00144"/>
    </source>
</evidence>
<dbReference type="EMBL" id="BONI01000135">
    <property type="protein sequence ID" value="GIG11421.1"/>
    <property type="molecule type" value="Genomic_DNA"/>
</dbReference>
<dbReference type="InterPro" id="IPR050789">
    <property type="entry name" value="Diverse_Enzym_Activities"/>
</dbReference>
<evidence type="ECO:0000313" key="2">
    <source>
        <dbReference type="EMBL" id="GIG11421.1"/>
    </source>
</evidence>
<keyword evidence="2" id="KW-0378">Hydrolase</keyword>
<protein>
    <submittedName>
        <fullName evidence="2">Serine hydrolase</fullName>
    </submittedName>
</protein>
<evidence type="ECO:0000313" key="3">
    <source>
        <dbReference type="Proteomes" id="UP000630887"/>
    </source>
</evidence>
<organism evidence="2 3">
    <name type="scientific">Catellatospora coxensis</name>
    <dbReference type="NCBI Taxonomy" id="310354"/>
    <lineage>
        <taxon>Bacteria</taxon>
        <taxon>Bacillati</taxon>
        <taxon>Actinomycetota</taxon>
        <taxon>Actinomycetes</taxon>
        <taxon>Micromonosporales</taxon>
        <taxon>Micromonosporaceae</taxon>
        <taxon>Catellatospora</taxon>
    </lineage>
</organism>